<keyword evidence="2" id="KW-1185">Reference proteome</keyword>
<gene>
    <name evidence="1" type="ORF">SU60_20135</name>
</gene>
<dbReference type="RefSeq" id="WP_041157090.1">
    <property type="nucleotide sequence ID" value="NZ_CBCRVP010000018.1"/>
</dbReference>
<name>A0A0C3E4R1_9VIBR</name>
<dbReference type="STRING" id="50718.SU60_20135"/>
<organism evidence="1 2">
    <name type="scientific">Vibrio mytili</name>
    <dbReference type="NCBI Taxonomy" id="50718"/>
    <lineage>
        <taxon>Bacteria</taxon>
        <taxon>Pseudomonadati</taxon>
        <taxon>Pseudomonadota</taxon>
        <taxon>Gammaproteobacteria</taxon>
        <taxon>Vibrionales</taxon>
        <taxon>Vibrionaceae</taxon>
        <taxon>Vibrio</taxon>
    </lineage>
</organism>
<dbReference type="OrthoDB" id="9998105at2"/>
<proteinExistence type="predicted"/>
<evidence type="ECO:0000313" key="1">
    <source>
        <dbReference type="EMBL" id="KIN09358.1"/>
    </source>
</evidence>
<dbReference type="Proteomes" id="UP000031977">
    <property type="component" value="Unassembled WGS sequence"/>
</dbReference>
<reference evidence="1 2" key="1">
    <citation type="submission" date="2015-01" db="EMBL/GenBank/DDBJ databases">
        <title>Draft genome of Vibrio mytili type strain CAIM 528.</title>
        <authorList>
            <person name="Gonzalez-Castillo A."/>
            <person name="Gomez-Gil B."/>
            <person name="Enciso-Ibarra J."/>
        </authorList>
    </citation>
    <scope>NUCLEOTIDE SEQUENCE [LARGE SCALE GENOMIC DNA]</scope>
    <source>
        <strain evidence="1 2">CAIM 528</strain>
    </source>
</reference>
<evidence type="ECO:0000313" key="2">
    <source>
        <dbReference type="Proteomes" id="UP000031977"/>
    </source>
</evidence>
<sequence length="337" mass="38753">MNINEELEIQPRLFDPVSIATIGSAVVGAFGAIENTLSNVRSREYLQAMANDISQMKIQLATVLSELDELPVTIRSIIKEEVSLAMLSDKYIELESIEITAYSLMEDSTYVLSERAWYRSCYLLRYICNCENRLSYIPDFLRACEIIMFISNSGGKDIVLRNVEDKYNLIEPLYKDLKQSCIEAISELTSYLNHPEFIKSYYFDEVSLNVDGIKYTPLPDKNTVETYSYKECYWVTLPAEGEISDKPGHKNPPMLKERRSVTKTGKRTVDSAVRFNHDKNEHIIKIEAFKSTAKLALKKFRDVSAVIELLDKYRSKLILQNDLPLVLKVEENFTNFE</sequence>
<protein>
    <submittedName>
        <fullName evidence="1">Uncharacterized protein</fullName>
    </submittedName>
</protein>
<dbReference type="EMBL" id="JXOK01000082">
    <property type="protein sequence ID" value="KIN09358.1"/>
    <property type="molecule type" value="Genomic_DNA"/>
</dbReference>
<comment type="caution">
    <text evidence="1">The sequence shown here is derived from an EMBL/GenBank/DDBJ whole genome shotgun (WGS) entry which is preliminary data.</text>
</comment>
<accession>A0A0C3E4R1</accession>
<dbReference type="AlphaFoldDB" id="A0A0C3E4R1"/>